<name>A0ABP6T873_9ACTN</name>
<feature type="signal peptide" evidence="5">
    <location>
        <begin position="1"/>
        <end position="29"/>
    </location>
</feature>
<evidence type="ECO:0000256" key="3">
    <source>
        <dbReference type="ARBA" id="ARBA00022448"/>
    </source>
</evidence>
<keyword evidence="3" id="KW-0813">Transport</keyword>
<comment type="similarity">
    <text evidence="2">Belongs to the bacterial solute-binding protein 8 family.</text>
</comment>
<gene>
    <name evidence="7" type="ORF">GCM10020369_61790</name>
</gene>
<evidence type="ECO:0000313" key="8">
    <source>
        <dbReference type="Proteomes" id="UP001501676"/>
    </source>
</evidence>
<evidence type="ECO:0000256" key="2">
    <source>
        <dbReference type="ARBA" id="ARBA00008814"/>
    </source>
</evidence>
<evidence type="ECO:0000313" key="7">
    <source>
        <dbReference type="EMBL" id="GAA3394008.1"/>
    </source>
</evidence>
<reference evidence="8" key="1">
    <citation type="journal article" date="2019" name="Int. J. Syst. Evol. Microbiol.">
        <title>The Global Catalogue of Microorganisms (GCM) 10K type strain sequencing project: providing services to taxonomists for standard genome sequencing and annotation.</title>
        <authorList>
            <consortium name="The Broad Institute Genomics Platform"/>
            <consortium name="The Broad Institute Genome Sequencing Center for Infectious Disease"/>
            <person name="Wu L."/>
            <person name="Ma J."/>
        </authorList>
    </citation>
    <scope>NUCLEOTIDE SEQUENCE [LARGE SCALE GENOMIC DNA]</scope>
    <source>
        <strain evidence="8">JCM 9458</strain>
    </source>
</reference>
<dbReference type="SUPFAM" id="SSF53807">
    <property type="entry name" value="Helical backbone' metal receptor"/>
    <property type="match status" value="1"/>
</dbReference>
<organism evidence="7 8">
    <name type="scientific">Cryptosporangium minutisporangium</name>
    <dbReference type="NCBI Taxonomy" id="113569"/>
    <lineage>
        <taxon>Bacteria</taxon>
        <taxon>Bacillati</taxon>
        <taxon>Actinomycetota</taxon>
        <taxon>Actinomycetes</taxon>
        <taxon>Cryptosporangiales</taxon>
        <taxon>Cryptosporangiaceae</taxon>
        <taxon>Cryptosporangium</taxon>
    </lineage>
</organism>
<dbReference type="PROSITE" id="PS50983">
    <property type="entry name" value="FE_B12_PBP"/>
    <property type="match status" value="1"/>
</dbReference>
<dbReference type="InterPro" id="IPR006311">
    <property type="entry name" value="TAT_signal"/>
</dbReference>
<dbReference type="EMBL" id="BAAAYN010000044">
    <property type="protein sequence ID" value="GAA3394008.1"/>
    <property type="molecule type" value="Genomic_DNA"/>
</dbReference>
<evidence type="ECO:0000259" key="6">
    <source>
        <dbReference type="PROSITE" id="PS50983"/>
    </source>
</evidence>
<dbReference type="PROSITE" id="PS51257">
    <property type="entry name" value="PROKAR_LIPOPROTEIN"/>
    <property type="match status" value="1"/>
</dbReference>
<dbReference type="PROSITE" id="PS51318">
    <property type="entry name" value="TAT"/>
    <property type="match status" value="1"/>
</dbReference>
<keyword evidence="8" id="KW-1185">Reference proteome</keyword>
<evidence type="ECO:0000256" key="5">
    <source>
        <dbReference type="SAM" id="SignalP"/>
    </source>
</evidence>
<keyword evidence="4 5" id="KW-0732">Signal</keyword>
<feature type="domain" description="Fe/B12 periplasmic-binding" evidence="6">
    <location>
        <begin position="73"/>
        <end position="339"/>
    </location>
</feature>
<comment type="subcellular location">
    <subcellularLocation>
        <location evidence="1">Cell envelope</location>
    </subcellularLocation>
</comment>
<dbReference type="Gene3D" id="3.40.50.1980">
    <property type="entry name" value="Nitrogenase molybdenum iron protein domain"/>
    <property type="match status" value="2"/>
</dbReference>
<accession>A0ABP6T873</accession>
<dbReference type="PANTHER" id="PTHR30532:SF24">
    <property type="entry name" value="FERRIC ENTEROBACTIN-BINDING PERIPLASMIC PROTEIN FEPB"/>
    <property type="match status" value="1"/>
</dbReference>
<evidence type="ECO:0000256" key="1">
    <source>
        <dbReference type="ARBA" id="ARBA00004196"/>
    </source>
</evidence>
<protein>
    <submittedName>
        <fullName evidence="7">Iron-siderophore ABC transporter substrate-binding protein</fullName>
    </submittedName>
</protein>
<sequence>MSRFSTAAFSRRRFLAASAGATATLLAAAACGDSDDDTADSASSSSGSSASSGFPVTIEHKFGSTTVEKAPERVVSLGWADADVLLALGVVPVGFLDWFKVWDAGVGPWAQDKLGSSKPTVMTGEVNFEKVASLRPDLITFVQSDGAKATWEKLKQLAPSIYGPAAAPAWGVTWKDQTEYIAKSVGKLADGQKLIDATGAAFAKAKAANPEFAGKTVAVAAAYDGKYGAYVGQDARVQFMQALGFTNSPKLEALKKESFYIDLSKERVGLLDADVTIVFGLASTTPLAQDTVLQSIPSAKAGRLVIIDDADLANAFSTNSVLSIPWTIEKFVPQIKKALA</sequence>
<dbReference type="Proteomes" id="UP001501676">
    <property type="component" value="Unassembled WGS sequence"/>
</dbReference>
<dbReference type="Pfam" id="PF01497">
    <property type="entry name" value="Peripla_BP_2"/>
    <property type="match status" value="1"/>
</dbReference>
<dbReference type="PANTHER" id="PTHR30532">
    <property type="entry name" value="IRON III DICITRATE-BINDING PERIPLASMIC PROTEIN"/>
    <property type="match status" value="1"/>
</dbReference>
<comment type="caution">
    <text evidence="7">The sequence shown here is derived from an EMBL/GenBank/DDBJ whole genome shotgun (WGS) entry which is preliminary data.</text>
</comment>
<dbReference type="InterPro" id="IPR002491">
    <property type="entry name" value="ABC_transptr_periplasmic_BD"/>
</dbReference>
<feature type="chain" id="PRO_5045627794" evidence="5">
    <location>
        <begin position="30"/>
        <end position="340"/>
    </location>
</feature>
<dbReference type="RefSeq" id="WP_345731768.1">
    <property type="nucleotide sequence ID" value="NZ_BAAAYN010000044.1"/>
</dbReference>
<evidence type="ECO:0000256" key="4">
    <source>
        <dbReference type="ARBA" id="ARBA00022729"/>
    </source>
</evidence>
<proteinExistence type="inferred from homology"/>
<dbReference type="InterPro" id="IPR051313">
    <property type="entry name" value="Bact_iron-sidero_bind"/>
</dbReference>